<sequence>MLFSNLQYSLSRIFFALLLTISFLTSKAQLATNPYIPAELPDRIILNTTQDPSTSMAVNWRTRESVTESFAEIAVASADPRFVDKVKRIKAKSEKVIFNDTPTAIYHSVVFDNLSPNTKYAYRVGQGENWSEWIHFNTAGKVGEKFSFLYYGDVQVNIRSMWSRVAREAYGKAPDAKLAIYAGDLINKANRDVEWGDWFQAGGFIHSMIPGFPTPGNHDHYEGPDGKPLTSVFWRPQFTLPENGPADLEETCYYADIQGTRFISLNSDRAEESDEYLEKQRIWIEKILSNNPNKWTVITFHHPIFSPKSTRDNKRMRETFKPIFDKYKVDLVLQGHDHTYARGMAKIPTAQKGAVSATMYVVSVSGPKMTDSNVEKRDWMDRSALYTQFYHVVTIDHDKLSFETLTATGELYDAFDLIKQKGKINKLIDRIPQNVPERR</sequence>
<dbReference type="InterPro" id="IPR039331">
    <property type="entry name" value="PAPs-like"/>
</dbReference>
<keyword evidence="5" id="KW-1185">Reference proteome</keyword>
<feature type="domain" description="Calcineurin-like phosphoesterase" evidence="2">
    <location>
        <begin position="150"/>
        <end position="340"/>
    </location>
</feature>
<dbReference type="Gene3D" id="3.60.21.10">
    <property type="match status" value="1"/>
</dbReference>
<dbReference type="InterPro" id="IPR029052">
    <property type="entry name" value="Metallo-depent_PP-like"/>
</dbReference>
<reference evidence="4 5" key="1">
    <citation type="submission" date="2019-05" db="EMBL/GenBank/DDBJ databases">
        <title>Dyadobacter AR-3-8 sp. nov., isolated from arctic soil.</title>
        <authorList>
            <person name="Chaudhary D.K."/>
        </authorList>
    </citation>
    <scope>NUCLEOTIDE SEQUENCE [LARGE SCALE GENOMIC DNA]</scope>
    <source>
        <strain evidence="4 5">AR-3-8</strain>
    </source>
</reference>
<dbReference type="EMBL" id="SZVO01000005">
    <property type="protein sequence ID" value="TKT92087.1"/>
    <property type="molecule type" value="Genomic_DNA"/>
</dbReference>
<dbReference type="InterPro" id="IPR004843">
    <property type="entry name" value="Calcineurin-like_PHP"/>
</dbReference>
<proteinExistence type="predicted"/>
<feature type="domain" description="Purple acid phosphatase N-terminal" evidence="3">
    <location>
        <begin position="41"/>
        <end position="138"/>
    </location>
</feature>
<dbReference type="SUPFAM" id="SSF49363">
    <property type="entry name" value="Purple acid phosphatase, N-terminal domain"/>
    <property type="match status" value="1"/>
</dbReference>
<dbReference type="OrthoDB" id="9809781at2"/>
<evidence type="ECO:0000256" key="1">
    <source>
        <dbReference type="ARBA" id="ARBA00022729"/>
    </source>
</evidence>
<protein>
    <submittedName>
        <fullName evidence="4">Metallophosphoesterase family protein</fullName>
    </submittedName>
</protein>
<dbReference type="InterPro" id="IPR015914">
    <property type="entry name" value="PAPs_N"/>
</dbReference>
<dbReference type="SUPFAM" id="SSF56300">
    <property type="entry name" value="Metallo-dependent phosphatases"/>
    <property type="match status" value="1"/>
</dbReference>
<dbReference type="GO" id="GO:0046872">
    <property type="term" value="F:metal ion binding"/>
    <property type="evidence" value="ECO:0007669"/>
    <property type="project" value="InterPro"/>
</dbReference>
<evidence type="ECO:0000259" key="2">
    <source>
        <dbReference type="Pfam" id="PF00149"/>
    </source>
</evidence>
<evidence type="ECO:0000259" key="3">
    <source>
        <dbReference type="Pfam" id="PF16656"/>
    </source>
</evidence>
<dbReference type="Pfam" id="PF00149">
    <property type="entry name" value="Metallophos"/>
    <property type="match status" value="1"/>
</dbReference>
<accession>A0A4U6D772</accession>
<keyword evidence="1" id="KW-0732">Signal</keyword>
<dbReference type="Pfam" id="PF16656">
    <property type="entry name" value="Pur_ac_phosph_N"/>
    <property type="match status" value="1"/>
</dbReference>
<dbReference type="RefSeq" id="WP_137340457.1">
    <property type="nucleotide sequence ID" value="NZ_BSQH01000006.1"/>
</dbReference>
<dbReference type="Proteomes" id="UP000304900">
    <property type="component" value="Unassembled WGS sequence"/>
</dbReference>
<dbReference type="PANTHER" id="PTHR22953:SF153">
    <property type="entry name" value="PURPLE ACID PHOSPHATASE"/>
    <property type="match status" value="1"/>
</dbReference>
<organism evidence="4 5">
    <name type="scientific">Dyadobacter frigoris</name>
    <dbReference type="NCBI Taxonomy" id="2576211"/>
    <lineage>
        <taxon>Bacteria</taxon>
        <taxon>Pseudomonadati</taxon>
        <taxon>Bacteroidota</taxon>
        <taxon>Cytophagia</taxon>
        <taxon>Cytophagales</taxon>
        <taxon>Spirosomataceae</taxon>
        <taxon>Dyadobacter</taxon>
    </lineage>
</organism>
<dbReference type="Gene3D" id="2.60.40.380">
    <property type="entry name" value="Purple acid phosphatase-like, N-terminal"/>
    <property type="match status" value="1"/>
</dbReference>
<name>A0A4U6D772_9BACT</name>
<dbReference type="AlphaFoldDB" id="A0A4U6D772"/>
<comment type="caution">
    <text evidence="4">The sequence shown here is derived from an EMBL/GenBank/DDBJ whole genome shotgun (WGS) entry which is preliminary data.</text>
</comment>
<dbReference type="GO" id="GO:0003993">
    <property type="term" value="F:acid phosphatase activity"/>
    <property type="evidence" value="ECO:0007669"/>
    <property type="project" value="InterPro"/>
</dbReference>
<evidence type="ECO:0000313" key="5">
    <source>
        <dbReference type="Proteomes" id="UP000304900"/>
    </source>
</evidence>
<dbReference type="InterPro" id="IPR008963">
    <property type="entry name" value="Purple_acid_Pase-like_N"/>
</dbReference>
<dbReference type="PANTHER" id="PTHR22953">
    <property type="entry name" value="ACID PHOSPHATASE RELATED"/>
    <property type="match status" value="1"/>
</dbReference>
<gene>
    <name evidence="4" type="ORF">FDK13_13215</name>
</gene>
<evidence type="ECO:0000313" key="4">
    <source>
        <dbReference type="EMBL" id="TKT92087.1"/>
    </source>
</evidence>